<keyword evidence="1" id="KW-0175">Coiled coil</keyword>
<dbReference type="EMBL" id="NCUW01000030">
    <property type="protein sequence ID" value="ORO75845.1"/>
    <property type="molecule type" value="Genomic_DNA"/>
</dbReference>
<dbReference type="Proteomes" id="UP000194008">
    <property type="component" value="Unassembled WGS sequence"/>
</dbReference>
<evidence type="ECO:0000313" key="3">
    <source>
        <dbReference type="Proteomes" id="UP000194008"/>
    </source>
</evidence>
<gene>
    <name evidence="2" type="ORF">B7709_07855</name>
</gene>
<sequence>MSDFEEKRLASNAYNRAQASRYESLANQYQKAYDKKKAEIEKLESARKELSKQIQSYSEFRNTVSQYSTTISTDTFKGTRRDTFDKTLSKIATTMNTHQNEHEMNLAKLDAEIAKRKLELGDLGGAIGSAWNAVESFLAAIF</sequence>
<proteinExistence type="predicted"/>
<dbReference type="RefSeq" id="WP_070842359.1">
    <property type="nucleotide sequence ID" value="NZ_NCUW01000030.1"/>
</dbReference>
<evidence type="ECO:0000256" key="1">
    <source>
        <dbReference type="SAM" id="Coils"/>
    </source>
</evidence>
<dbReference type="AlphaFoldDB" id="A0A1X1IRT5"/>
<feature type="coiled-coil region" evidence="1">
    <location>
        <begin position="19"/>
        <end position="60"/>
    </location>
</feature>
<name>A0A1X1IRT5_STROR</name>
<evidence type="ECO:0000313" key="2">
    <source>
        <dbReference type="EMBL" id="ORO75845.1"/>
    </source>
</evidence>
<accession>A0A1X1IRT5</accession>
<reference evidence="2 3" key="1">
    <citation type="journal article" date="2016" name="Eur. J. Clin. Microbiol. Infect. Dis.">
        <title>Whole genome sequencing as a tool for phylogenetic analysis of clinical strains of Mitis group streptococci.</title>
        <authorList>
            <person name="Rasmussen L.H."/>
            <person name="Dargis R."/>
            <person name="Hojholt K."/>
            <person name="Christensen J.J."/>
            <person name="Skovgaard O."/>
            <person name="Justesen U.S."/>
            <person name="Rosenvinge F.S."/>
            <person name="Moser C."/>
            <person name="Lukjancenko O."/>
            <person name="Rasmussen S."/>
            <person name="Nielsen X.C."/>
        </authorList>
    </citation>
    <scope>NUCLEOTIDE SEQUENCE [LARGE SCALE GENOMIC DNA]</scope>
    <source>
        <strain evidence="2 3">Y_5914_11</strain>
    </source>
</reference>
<protein>
    <submittedName>
        <fullName evidence="2">DUF5082 domain-containing protein</fullName>
    </submittedName>
</protein>
<comment type="caution">
    <text evidence="2">The sequence shown here is derived from an EMBL/GenBank/DDBJ whole genome shotgun (WGS) entry which is preliminary data.</text>
</comment>
<organism evidence="2 3">
    <name type="scientific">Streptococcus oralis subsp. dentisani</name>
    <dbReference type="NCBI Taxonomy" id="1458253"/>
    <lineage>
        <taxon>Bacteria</taxon>
        <taxon>Bacillati</taxon>
        <taxon>Bacillota</taxon>
        <taxon>Bacilli</taxon>
        <taxon>Lactobacillales</taxon>
        <taxon>Streptococcaceae</taxon>
        <taxon>Streptococcus</taxon>
    </lineage>
</organism>